<evidence type="ECO:0000259" key="3">
    <source>
        <dbReference type="Pfam" id="PF01575"/>
    </source>
</evidence>
<evidence type="ECO:0000256" key="2">
    <source>
        <dbReference type="SAM" id="MobiDB-lite"/>
    </source>
</evidence>
<dbReference type="PANTHER" id="PTHR43664:SF1">
    <property type="entry name" value="BETA-METHYLMALYL-COA DEHYDRATASE"/>
    <property type="match status" value="1"/>
</dbReference>
<gene>
    <name evidence="4" type="ordered locus">KRH_22740</name>
</gene>
<accession>B2GIU4</accession>
<feature type="region of interest" description="Disordered" evidence="2">
    <location>
        <begin position="181"/>
        <end position="233"/>
    </location>
</feature>
<dbReference type="InterPro" id="IPR052342">
    <property type="entry name" value="MCH/BMMD"/>
</dbReference>
<organism evidence="4 5">
    <name type="scientific">Kocuria rhizophila (strain ATCC 9341 / DSM 348 / NBRC 103217 / DC2201)</name>
    <dbReference type="NCBI Taxonomy" id="378753"/>
    <lineage>
        <taxon>Bacteria</taxon>
        <taxon>Bacillati</taxon>
        <taxon>Actinomycetota</taxon>
        <taxon>Actinomycetes</taxon>
        <taxon>Micrococcales</taxon>
        <taxon>Micrococcaceae</taxon>
        <taxon>Kocuria</taxon>
    </lineage>
</organism>
<evidence type="ECO:0000313" key="5">
    <source>
        <dbReference type="Proteomes" id="UP000008838"/>
    </source>
</evidence>
<dbReference type="KEGG" id="krh:KRH_22740"/>
<name>B2GIU4_KOCRD</name>
<evidence type="ECO:0000256" key="1">
    <source>
        <dbReference type="ARBA" id="ARBA00005254"/>
    </source>
</evidence>
<dbReference type="eggNOG" id="COG2030">
    <property type="taxonomic scope" value="Bacteria"/>
</dbReference>
<keyword evidence="5" id="KW-1185">Reference proteome</keyword>
<dbReference type="AlphaFoldDB" id="B2GIU4"/>
<dbReference type="HOGENOM" id="CLU_1188715_0_0_11"/>
<proteinExistence type="inferred from homology"/>
<comment type="similarity">
    <text evidence="1">Belongs to the enoyl-CoA hydratase/isomerase family.</text>
</comment>
<dbReference type="PANTHER" id="PTHR43664">
    <property type="entry name" value="MONOAMINE OXIDASE-RELATED"/>
    <property type="match status" value="1"/>
</dbReference>
<evidence type="ECO:0000313" key="4">
    <source>
        <dbReference type="EMBL" id="BAG30621.1"/>
    </source>
</evidence>
<protein>
    <recommendedName>
        <fullName evidence="3">MaoC-like domain-containing protein</fullName>
    </recommendedName>
</protein>
<sequence length="233" mass="24817">MTGAPGTTSPEHDRTRRPFAGRTGKEDRMAKVIEQRGLYFDEFEVGAVYKHAPGRTVTEADNVLFTTLTMNTQSLHLDAAWSERQEFGERLVNSMMTLSIIVGASVAQLTQGTIVANLGFEEVAFPHPMHHGDTLYSESEILDARPSKSRPGQGIIRVRHVGRNQDGTVVATCVRSVLMQGAPAGTGHDDDAAPAPRDGSPESAETSGAGLPGREAPTNAAAPVADPTGKEQS</sequence>
<dbReference type="EMBL" id="AP009152">
    <property type="protein sequence ID" value="BAG30621.1"/>
    <property type="molecule type" value="Genomic_DNA"/>
</dbReference>
<dbReference type="InterPro" id="IPR002539">
    <property type="entry name" value="MaoC-like_dom"/>
</dbReference>
<dbReference type="Pfam" id="PF01575">
    <property type="entry name" value="MaoC_dehydratas"/>
    <property type="match status" value="1"/>
</dbReference>
<feature type="domain" description="MaoC-like" evidence="3">
    <location>
        <begin position="45"/>
        <end position="154"/>
    </location>
</feature>
<dbReference type="Proteomes" id="UP000008838">
    <property type="component" value="Chromosome"/>
</dbReference>
<reference evidence="4 5" key="1">
    <citation type="journal article" date="2008" name="J. Bacteriol.">
        <title>Complete genome sequence of the soil actinomycete Kocuria rhizophila.</title>
        <authorList>
            <person name="Takarada H."/>
            <person name="Sekine M."/>
            <person name="Kosugi H."/>
            <person name="Matsuo Y."/>
            <person name="Fujisawa T."/>
            <person name="Omata S."/>
            <person name="Kishi E."/>
            <person name="Shimizu A."/>
            <person name="Tsukatani N."/>
            <person name="Tanikawa S."/>
            <person name="Fujita N."/>
            <person name="Harayama S."/>
        </authorList>
    </citation>
    <scope>NUCLEOTIDE SEQUENCE [LARGE SCALE GENOMIC DNA]</scope>
    <source>
        <strain evidence="5">ATCC 9341 / DSM 348 / NBRC 103217 / DC2201</strain>
    </source>
</reference>
<dbReference type="SUPFAM" id="SSF54637">
    <property type="entry name" value="Thioesterase/thiol ester dehydrase-isomerase"/>
    <property type="match status" value="1"/>
</dbReference>
<dbReference type="Gene3D" id="3.10.129.10">
    <property type="entry name" value="Hotdog Thioesterase"/>
    <property type="match status" value="1"/>
</dbReference>
<dbReference type="STRING" id="378753.KRH_22740"/>
<dbReference type="InterPro" id="IPR029069">
    <property type="entry name" value="HotDog_dom_sf"/>
</dbReference>
<feature type="region of interest" description="Disordered" evidence="2">
    <location>
        <begin position="1"/>
        <end position="25"/>
    </location>
</feature>
<dbReference type="CDD" id="cd03451">
    <property type="entry name" value="FkbR2"/>
    <property type="match status" value="1"/>
</dbReference>